<dbReference type="Gene3D" id="3.10.580.10">
    <property type="entry name" value="CBS-domain"/>
    <property type="match status" value="1"/>
</dbReference>
<evidence type="ECO:0000259" key="13">
    <source>
        <dbReference type="PROSITE" id="PS51846"/>
    </source>
</evidence>
<keyword evidence="3" id="KW-1003">Cell membrane</keyword>
<dbReference type="SMART" id="SM00116">
    <property type="entry name" value="CBS"/>
    <property type="match status" value="2"/>
</dbReference>
<feature type="domain" description="CBS" evidence="12">
    <location>
        <begin position="205"/>
        <end position="265"/>
    </location>
</feature>
<keyword evidence="15" id="KW-1185">Reference proteome</keyword>
<organism evidence="14 15">
    <name type="scientific">Anaeromassilibacillus senegalensis</name>
    <dbReference type="NCBI Taxonomy" id="1673717"/>
    <lineage>
        <taxon>Bacteria</taxon>
        <taxon>Bacillati</taxon>
        <taxon>Bacillota</taxon>
        <taxon>Clostridia</taxon>
        <taxon>Eubacteriales</taxon>
        <taxon>Acutalibacteraceae</taxon>
        <taxon>Anaeromassilibacillus</taxon>
    </lineage>
</organism>
<dbReference type="InterPro" id="IPR016169">
    <property type="entry name" value="FAD-bd_PCMH_sub2"/>
</dbReference>
<evidence type="ECO:0000256" key="6">
    <source>
        <dbReference type="ARBA" id="ARBA00022989"/>
    </source>
</evidence>
<dbReference type="Pfam" id="PF03471">
    <property type="entry name" value="CorC_HlyC"/>
    <property type="match status" value="1"/>
</dbReference>
<evidence type="ECO:0000313" key="15">
    <source>
        <dbReference type="Proteomes" id="UP001298681"/>
    </source>
</evidence>
<feature type="transmembrane region" description="Helical" evidence="11">
    <location>
        <begin position="91"/>
        <end position="110"/>
    </location>
</feature>
<dbReference type="Proteomes" id="UP001298681">
    <property type="component" value="Unassembled WGS sequence"/>
</dbReference>
<evidence type="ECO:0000256" key="10">
    <source>
        <dbReference type="PROSITE-ProRule" id="PRU01193"/>
    </source>
</evidence>
<name>A0ABS9MKK2_9FIRM</name>
<dbReference type="InterPro" id="IPR005170">
    <property type="entry name" value="Transptr-assoc_dom"/>
</dbReference>
<feature type="transmembrane region" description="Helical" evidence="11">
    <location>
        <begin position="62"/>
        <end position="85"/>
    </location>
</feature>
<dbReference type="PROSITE" id="PS51846">
    <property type="entry name" value="CNNM"/>
    <property type="match status" value="1"/>
</dbReference>
<evidence type="ECO:0000256" key="9">
    <source>
        <dbReference type="PROSITE-ProRule" id="PRU00703"/>
    </source>
</evidence>
<evidence type="ECO:0000259" key="12">
    <source>
        <dbReference type="PROSITE" id="PS51371"/>
    </source>
</evidence>
<dbReference type="PANTHER" id="PTHR22777">
    <property type="entry name" value="HEMOLYSIN-RELATED"/>
    <property type="match status" value="1"/>
</dbReference>
<dbReference type="PROSITE" id="PS51371">
    <property type="entry name" value="CBS"/>
    <property type="match status" value="2"/>
</dbReference>
<dbReference type="InterPro" id="IPR036318">
    <property type="entry name" value="FAD-bd_PCMH-like_sf"/>
</dbReference>
<keyword evidence="5" id="KW-0677">Repeat</keyword>
<dbReference type="Pfam" id="PF01595">
    <property type="entry name" value="CNNM"/>
    <property type="match status" value="1"/>
</dbReference>
<protein>
    <submittedName>
        <fullName evidence="14">Hemolysin family protein</fullName>
    </submittedName>
</protein>
<evidence type="ECO:0000256" key="5">
    <source>
        <dbReference type="ARBA" id="ARBA00022737"/>
    </source>
</evidence>
<dbReference type="InterPro" id="IPR044751">
    <property type="entry name" value="Ion_transp-like_CBS"/>
</dbReference>
<dbReference type="SUPFAM" id="SSF54631">
    <property type="entry name" value="CBS-domain pair"/>
    <property type="match status" value="1"/>
</dbReference>
<reference evidence="14 15" key="1">
    <citation type="submission" date="2022-01" db="EMBL/GenBank/DDBJ databases">
        <title>Collection of gut derived symbiotic bacterial strains cultured from healthy donors.</title>
        <authorList>
            <person name="Lin H."/>
            <person name="Kohout C."/>
            <person name="Waligurski E."/>
            <person name="Pamer E.G."/>
        </authorList>
    </citation>
    <scope>NUCLEOTIDE SEQUENCE [LARGE SCALE GENOMIC DNA]</scope>
    <source>
        <strain evidence="14 15">DFI.7.58</strain>
    </source>
</reference>
<dbReference type="InterPro" id="IPR000644">
    <property type="entry name" value="CBS_dom"/>
</dbReference>
<evidence type="ECO:0000313" key="14">
    <source>
        <dbReference type="EMBL" id="MCG4610994.1"/>
    </source>
</evidence>
<evidence type="ECO:0000256" key="8">
    <source>
        <dbReference type="ARBA" id="ARBA00023136"/>
    </source>
</evidence>
<evidence type="ECO:0000256" key="1">
    <source>
        <dbReference type="ARBA" id="ARBA00004651"/>
    </source>
</evidence>
<evidence type="ECO:0000256" key="7">
    <source>
        <dbReference type="ARBA" id="ARBA00023122"/>
    </source>
</evidence>
<feature type="transmembrane region" description="Helical" evidence="11">
    <location>
        <begin position="6"/>
        <end position="29"/>
    </location>
</feature>
<evidence type="ECO:0000256" key="4">
    <source>
        <dbReference type="ARBA" id="ARBA00022692"/>
    </source>
</evidence>
<keyword evidence="6 10" id="KW-1133">Transmembrane helix</keyword>
<dbReference type="Pfam" id="PF00571">
    <property type="entry name" value="CBS"/>
    <property type="match status" value="2"/>
</dbReference>
<comment type="subcellular location">
    <subcellularLocation>
        <location evidence="1">Cell membrane</location>
        <topology evidence="1">Multi-pass membrane protein</topology>
    </subcellularLocation>
</comment>
<evidence type="ECO:0000256" key="3">
    <source>
        <dbReference type="ARBA" id="ARBA00022475"/>
    </source>
</evidence>
<dbReference type="InterPro" id="IPR002550">
    <property type="entry name" value="CNNM"/>
</dbReference>
<dbReference type="CDD" id="cd04590">
    <property type="entry name" value="CBS_pair_CorC_HlyC_assoc"/>
    <property type="match status" value="1"/>
</dbReference>
<feature type="domain" description="CBS" evidence="12">
    <location>
        <begin position="268"/>
        <end position="328"/>
    </location>
</feature>
<feature type="transmembrane region" description="Helical" evidence="11">
    <location>
        <begin position="130"/>
        <end position="148"/>
    </location>
</feature>
<dbReference type="SUPFAM" id="SSF56176">
    <property type="entry name" value="FAD-binding/transporter-associated domain-like"/>
    <property type="match status" value="1"/>
</dbReference>
<dbReference type="EMBL" id="JAKNHQ010000010">
    <property type="protein sequence ID" value="MCG4610994.1"/>
    <property type="molecule type" value="Genomic_DNA"/>
</dbReference>
<dbReference type="RefSeq" id="WP_191362717.1">
    <property type="nucleotide sequence ID" value="NZ_JAKNHQ010000010.1"/>
</dbReference>
<dbReference type="Gene3D" id="3.30.465.10">
    <property type="match status" value="1"/>
</dbReference>
<evidence type="ECO:0000256" key="11">
    <source>
        <dbReference type="SAM" id="Phobius"/>
    </source>
</evidence>
<keyword evidence="8 10" id="KW-0472">Membrane</keyword>
<keyword evidence="4 10" id="KW-0812">Transmembrane</keyword>
<evidence type="ECO:0000256" key="2">
    <source>
        <dbReference type="ARBA" id="ARBA00006337"/>
    </source>
</evidence>
<feature type="domain" description="CNNM transmembrane" evidence="13">
    <location>
        <begin position="1"/>
        <end position="186"/>
    </location>
</feature>
<comment type="caution">
    <text evidence="14">The sequence shown here is derived from an EMBL/GenBank/DDBJ whole genome shotgun (WGS) entry which is preliminary data.</text>
</comment>
<gene>
    <name evidence="14" type="ORF">L0P57_08610</name>
</gene>
<keyword evidence="7 9" id="KW-0129">CBS domain</keyword>
<dbReference type="InterPro" id="IPR046342">
    <property type="entry name" value="CBS_dom_sf"/>
</dbReference>
<dbReference type="PANTHER" id="PTHR22777:SF32">
    <property type="entry name" value="UPF0053 INNER MEMBRANE PROTEIN YFJD"/>
    <property type="match status" value="1"/>
</dbReference>
<proteinExistence type="inferred from homology"/>
<sequence length="419" mass="46512">MLGADFGIIVGIIICVMFSAFFSASETAFTTLNRIRLKTEAEAGDSRAALVLSIAENYDKMLSTILIGNNIVNIASASLATIVFTHVLGDAGVSVSTAVMTVIVLIFGEISPKNLAKEHPEAFARFSAPFLRLLITILTPINFIFSQWKKLLNKIFKKKSDNRMTQEELKTIVDEAQSEGGIDEEKGELIRSAIEFDDLTADDILTPRVDIVGIDEECPFQEISDIFLKNTYSRLPVYSDSIDNIIGIVHEKDYFSAQKSGISDIKQVMKKVLYISRTVKISDLLRTLQKTKSHMAIVVDEFGGTEGLVTMEDIIEELVGDIWDEHDVVIDYFNQIDDHTYVINCSADLHDLFEEFDLGDSDEFESASVGGWAMELLGKIPSVGDTFDFKGWHITVTKATSHHATQLTMVSPEEGARDE</sequence>
<comment type="similarity">
    <text evidence="2">Belongs to the UPF0053 family.</text>
</comment>
<dbReference type="SMART" id="SM01091">
    <property type="entry name" value="CorC_HlyC"/>
    <property type="match status" value="1"/>
</dbReference>
<accession>A0ABS9MKK2</accession>